<proteinExistence type="predicted"/>
<gene>
    <name evidence="9" type="ORF">WJU22_03700</name>
</gene>
<dbReference type="PANTHER" id="PTHR30619">
    <property type="entry name" value="DNA INTERNALIZATION/COMPETENCE PROTEIN COMEC/REC2"/>
    <property type="match status" value="1"/>
</dbReference>
<feature type="transmembrane region" description="Helical" evidence="6">
    <location>
        <begin position="288"/>
        <end position="305"/>
    </location>
</feature>
<evidence type="ECO:0000256" key="4">
    <source>
        <dbReference type="ARBA" id="ARBA00022989"/>
    </source>
</evidence>
<evidence type="ECO:0000256" key="1">
    <source>
        <dbReference type="ARBA" id="ARBA00004651"/>
    </source>
</evidence>
<feature type="transmembrane region" description="Helical" evidence="6">
    <location>
        <begin position="56"/>
        <end position="76"/>
    </location>
</feature>
<feature type="transmembrane region" description="Helical" evidence="6">
    <location>
        <begin position="483"/>
        <end position="503"/>
    </location>
</feature>
<sequence>MKNHSWKVAPFLRLLPFLAAGAITGTFVPAIPWMIMTCCLLCWAVPPLLGLRARFALRWLQGAGVTGMVFCVGMMLPAVSDIRRNPQWVGHLGEDTLQMALTLTEAPQQKARSWKAECRLESVWENKRTIPAEGAIILYFADDPKVAPGDRLFACARAEPIRNAGNPGGYDYAAYCARRGIFHRAFVTKAQWWRLPGNGFSLPERWLYNAHAYTLRTLQRYVPGKERAGIAEALLVGYRANLDADVVRDYTNTGVVHIIAISGLHLGLIYLGGVGLLRWLPKRRWGNLLRALLLIAVLWFFSLLTGASASVLRSAVMFTAIAAGSFLISRHVSPYNNLAAAAFLLIAAKPSFLGDAGFQLSFLAVAGIQICYRPLYGVWLPRWSWLDKIWQLAAVSLAAQVFTLPVCLYYFRQFPVYFLPANLVAVPWSTMLLYGELLLMAVSGWDWAAEWVGWAVGWGIEGMNIVIGWLGDLPGAVWSQIRITLAETMVLYAVIALFVVAGAVGRKRWMWGAGILMVAWSAMHGWEKISASAQRRLVVMNIPKSTLVACVEGREGWCIGDSSLQGANALLGAEWYWNVNGFSFVPERKWVSFGGKRLLVLDGKLPARPPTVKIKIDYILLSHKADINIRRLHEYFIYDLLIFDASVPSFRLGEWKNACKELTLRCFSVPDEGALVVNL</sequence>
<feature type="transmembrane region" description="Helical" evidence="6">
    <location>
        <begin position="451"/>
        <end position="471"/>
    </location>
</feature>
<dbReference type="InterPro" id="IPR052159">
    <property type="entry name" value="Competence_DNA_uptake"/>
</dbReference>
<dbReference type="Pfam" id="PF13567">
    <property type="entry name" value="DUF4131"/>
    <property type="match status" value="1"/>
</dbReference>
<protein>
    <submittedName>
        <fullName evidence="9">ComEC/Rec2 family competence protein</fullName>
    </submittedName>
</protein>
<keyword evidence="3 6" id="KW-0812">Transmembrane</keyword>
<dbReference type="InterPro" id="IPR025405">
    <property type="entry name" value="DUF4131"/>
</dbReference>
<feature type="domain" description="ComEC/Rec2-related protein" evidence="7">
    <location>
        <begin position="234"/>
        <end position="500"/>
    </location>
</feature>
<evidence type="ECO:0000256" key="2">
    <source>
        <dbReference type="ARBA" id="ARBA00022475"/>
    </source>
</evidence>
<feature type="transmembrane region" description="Helical" evidence="6">
    <location>
        <begin position="389"/>
        <end position="411"/>
    </location>
</feature>
<reference evidence="9 10" key="1">
    <citation type="submission" date="2024-03" db="EMBL/GenBank/DDBJ databases">
        <title>Chitinophaga caseinilytica sp. nov., a casein hydrolysing bacterium isolated from forest soil.</title>
        <authorList>
            <person name="Lee D.S."/>
            <person name="Han D.M."/>
            <person name="Baek J.H."/>
            <person name="Choi D.G."/>
            <person name="Jeon J.H."/>
            <person name="Jeon C.O."/>
        </authorList>
    </citation>
    <scope>NUCLEOTIDE SEQUENCE [LARGE SCALE GENOMIC DNA]</scope>
    <source>
        <strain evidence="9 10">KACC 19118</strain>
    </source>
</reference>
<feature type="transmembrane region" description="Helical" evidence="6">
    <location>
        <begin position="423"/>
        <end position="445"/>
    </location>
</feature>
<evidence type="ECO:0000256" key="5">
    <source>
        <dbReference type="ARBA" id="ARBA00023136"/>
    </source>
</evidence>
<keyword evidence="4 6" id="KW-1133">Transmembrane helix</keyword>
<dbReference type="EMBL" id="CP150096">
    <property type="protein sequence ID" value="WZN47284.1"/>
    <property type="molecule type" value="Genomic_DNA"/>
</dbReference>
<feature type="transmembrane region" description="Helical" evidence="6">
    <location>
        <begin position="335"/>
        <end position="353"/>
    </location>
</feature>
<comment type="subcellular location">
    <subcellularLocation>
        <location evidence="1">Cell membrane</location>
        <topology evidence="1">Multi-pass membrane protein</topology>
    </subcellularLocation>
</comment>
<organism evidence="9 10">
    <name type="scientific">Chitinophaga caseinilytica</name>
    <dbReference type="NCBI Taxonomy" id="2267521"/>
    <lineage>
        <taxon>Bacteria</taxon>
        <taxon>Pseudomonadati</taxon>
        <taxon>Bacteroidota</taxon>
        <taxon>Chitinophagia</taxon>
        <taxon>Chitinophagales</taxon>
        <taxon>Chitinophagaceae</taxon>
        <taxon>Chitinophaga</taxon>
    </lineage>
</organism>
<evidence type="ECO:0000259" key="7">
    <source>
        <dbReference type="Pfam" id="PF03772"/>
    </source>
</evidence>
<evidence type="ECO:0000256" key="3">
    <source>
        <dbReference type="ARBA" id="ARBA00022692"/>
    </source>
</evidence>
<dbReference type="InterPro" id="IPR004477">
    <property type="entry name" value="ComEC_N"/>
</dbReference>
<evidence type="ECO:0000313" key="10">
    <source>
        <dbReference type="Proteomes" id="UP001449657"/>
    </source>
</evidence>
<name>A0ABZ2Z9Y0_9BACT</name>
<keyword evidence="5 6" id="KW-0472">Membrane</keyword>
<dbReference type="PANTHER" id="PTHR30619:SF1">
    <property type="entry name" value="RECOMBINATION PROTEIN 2"/>
    <property type="match status" value="1"/>
</dbReference>
<dbReference type="RefSeq" id="WP_341841933.1">
    <property type="nucleotide sequence ID" value="NZ_CP149792.1"/>
</dbReference>
<accession>A0ABZ2Z9Y0</accession>
<dbReference type="NCBIfam" id="TIGR00360">
    <property type="entry name" value="ComEC_N-term"/>
    <property type="match status" value="1"/>
</dbReference>
<evidence type="ECO:0000256" key="6">
    <source>
        <dbReference type="SAM" id="Phobius"/>
    </source>
</evidence>
<keyword evidence="10" id="KW-1185">Reference proteome</keyword>
<dbReference type="Pfam" id="PF03772">
    <property type="entry name" value="Competence"/>
    <property type="match status" value="1"/>
</dbReference>
<feature type="transmembrane region" description="Helical" evidence="6">
    <location>
        <begin position="509"/>
        <end position="526"/>
    </location>
</feature>
<evidence type="ECO:0000313" key="9">
    <source>
        <dbReference type="EMBL" id="WZN47284.1"/>
    </source>
</evidence>
<keyword evidence="2" id="KW-1003">Cell membrane</keyword>
<feature type="transmembrane region" description="Helical" evidence="6">
    <location>
        <begin position="255"/>
        <end position="276"/>
    </location>
</feature>
<evidence type="ECO:0000259" key="8">
    <source>
        <dbReference type="Pfam" id="PF13567"/>
    </source>
</evidence>
<dbReference type="Proteomes" id="UP001449657">
    <property type="component" value="Chromosome"/>
</dbReference>
<feature type="domain" description="DUF4131" evidence="8">
    <location>
        <begin position="29"/>
        <end position="191"/>
    </location>
</feature>